<keyword evidence="1" id="KW-0479">Metal-binding</keyword>
<dbReference type="PROSITE" id="PS50157">
    <property type="entry name" value="ZINC_FINGER_C2H2_2"/>
    <property type="match status" value="1"/>
</dbReference>
<comment type="caution">
    <text evidence="3">The sequence shown here is derived from an EMBL/GenBank/DDBJ whole genome shotgun (WGS) entry which is preliminary data.</text>
</comment>
<dbReference type="EMBL" id="BMAO01034375">
    <property type="protein sequence ID" value="GFQ96128.1"/>
    <property type="molecule type" value="Genomic_DNA"/>
</dbReference>
<dbReference type="InterPro" id="IPR039258">
    <property type="entry name" value="ZNF511"/>
</dbReference>
<dbReference type="PANTHER" id="PTHR21354">
    <property type="entry name" value="ZINC FINGER PROTEIN 511"/>
    <property type="match status" value="1"/>
</dbReference>
<keyword evidence="4" id="KW-1185">Reference proteome</keyword>
<reference evidence="3" key="1">
    <citation type="submission" date="2020-07" db="EMBL/GenBank/DDBJ databases">
        <title>Multicomponent nature underlies the extraordinary mechanical properties of spider dragline silk.</title>
        <authorList>
            <person name="Kono N."/>
            <person name="Nakamura H."/>
            <person name="Mori M."/>
            <person name="Yoshida Y."/>
            <person name="Ohtoshi R."/>
            <person name="Malay A.D."/>
            <person name="Moran D.A.P."/>
            <person name="Tomita M."/>
            <person name="Numata K."/>
            <person name="Arakawa K."/>
        </authorList>
    </citation>
    <scope>NUCLEOTIDE SEQUENCE</scope>
</reference>
<evidence type="ECO:0000313" key="4">
    <source>
        <dbReference type="Proteomes" id="UP000887116"/>
    </source>
</evidence>
<dbReference type="GO" id="GO:0008270">
    <property type="term" value="F:zinc ion binding"/>
    <property type="evidence" value="ECO:0007669"/>
    <property type="project" value="UniProtKB-KW"/>
</dbReference>
<protein>
    <submittedName>
        <fullName evidence="3">Zinc finger protein 511</fullName>
    </submittedName>
</protein>
<organism evidence="3 4">
    <name type="scientific">Trichonephila clavata</name>
    <name type="common">Joro spider</name>
    <name type="synonym">Nephila clavata</name>
    <dbReference type="NCBI Taxonomy" id="2740835"/>
    <lineage>
        <taxon>Eukaryota</taxon>
        <taxon>Metazoa</taxon>
        <taxon>Ecdysozoa</taxon>
        <taxon>Arthropoda</taxon>
        <taxon>Chelicerata</taxon>
        <taxon>Arachnida</taxon>
        <taxon>Araneae</taxon>
        <taxon>Araneomorphae</taxon>
        <taxon>Entelegynae</taxon>
        <taxon>Araneoidea</taxon>
        <taxon>Nephilidae</taxon>
        <taxon>Trichonephila</taxon>
    </lineage>
</organism>
<evidence type="ECO:0000259" key="2">
    <source>
        <dbReference type="PROSITE" id="PS50157"/>
    </source>
</evidence>
<keyword evidence="1" id="KW-0862">Zinc</keyword>
<proteinExistence type="predicted"/>
<evidence type="ECO:0000313" key="3">
    <source>
        <dbReference type="EMBL" id="GFQ96128.1"/>
    </source>
</evidence>
<feature type="domain" description="C2H2-type" evidence="2">
    <location>
        <begin position="89"/>
        <end position="117"/>
    </location>
</feature>
<gene>
    <name evidence="3" type="primary">znf511</name>
    <name evidence="3" type="ORF">TNCT_372221</name>
</gene>
<sequence>MNTITSVSDFEALFKLPFQPKKVIYSLNSEFFRKGNAICNIDVPQFAVDFDDEDRFQSLPEFPCCEMGCRATFSNIRDYEIHFRSVHSFVCSECKRIFLTYNMLDTHIQEKHDSYHQAARAKNLAKFDCFVKGCRCTYDTLEERDTHVISDHNFPPNFKYRPLKKAEKFEAMDVSEEGLTKSNLPTSSRRKPYVPSNVCFGRGSARTFSKKAVKKSNTEITMKELGDVL</sequence>
<evidence type="ECO:0000256" key="1">
    <source>
        <dbReference type="PROSITE-ProRule" id="PRU00042"/>
    </source>
</evidence>
<name>A0A8X6G5L0_TRICU</name>
<dbReference type="OrthoDB" id="18440at2759"/>
<accession>A0A8X6G5L0</accession>
<dbReference type="PROSITE" id="PS00028">
    <property type="entry name" value="ZINC_FINGER_C2H2_1"/>
    <property type="match status" value="2"/>
</dbReference>
<dbReference type="Proteomes" id="UP000887116">
    <property type="component" value="Unassembled WGS sequence"/>
</dbReference>
<dbReference type="AlphaFoldDB" id="A0A8X6G5L0"/>
<keyword evidence="1" id="KW-0863">Zinc-finger</keyword>
<dbReference type="InterPro" id="IPR013087">
    <property type="entry name" value="Znf_C2H2_type"/>
</dbReference>
<dbReference type="SMART" id="SM00355">
    <property type="entry name" value="ZnF_C2H2"/>
    <property type="match status" value="3"/>
</dbReference>
<dbReference type="PANTHER" id="PTHR21354:SF0">
    <property type="entry name" value="ZINC FINGER PROTEIN 511"/>
    <property type="match status" value="1"/>
</dbReference>